<dbReference type="RefSeq" id="WP_089074675.1">
    <property type="nucleotide sequence ID" value="NZ_CBCSAM010000003.1"/>
</dbReference>
<dbReference type="Gene3D" id="2.40.160.10">
    <property type="entry name" value="Porin"/>
    <property type="match status" value="1"/>
</dbReference>
<feature type="signal peptide" evidence="2">
    <location>
        <begin position="1"/>
        <end position="20"/>
    </location>
</feature>
<proteinExistence type="predicted"/>
<evidence type="ECO:0000313" key="4">
    <source>
        <dbReference type="Proteomes" id="UP000242175"/>
    </source>
</evidence>
<name>A0A220VHC4_9GAMM</name>
<protein>
    <recommendedName>
        <fullName evidence="5">Porin</fullName>
    </recommendedName>
</protein>
<dbReference type="InterPro" id="IPR050298">
    <property type="entry name" value="Gram-neg_bact_OMP"/>
</dbReference>
<accession>A0A220VHC4</accession>
<evidence type="ECO:0000256" key="2">
    <source>
        <dbReference type="SAM" id="SignalP"/>
    </source>
</evidence>
<dbReference type="KEGG" id="pmai:CF386_12045"/>
<evidence type="ECO:0000256" key="1">
    <source>
        <dbReference type="ARBA" id="ARBA00022729"/>
    </source>
</evidence>
<dbReference type="PANTHER" id="PTHR34501:SF2">
    <property type="entry name" value="OUTER MEMBRANE PORIN F-RELATED"/>
    <property type="match status" value="1"/>
</dbReference>
<dbReference type="InterPro" id="IPR023614">
    <property type="entry name" value="Porin_dom_sf"/>
</dbReference>
<sequence>MKKTLLALSILAAGMTAANAAELYNQDGTSFSIDGSVNANAAFGSSSQDQSNAYGNTTNVWNGTNNGGDVLDQSWFNFKPTAKSYFNGKDGWYGIGHAYIRFFENSTSVREIWAGIGNDQYGQLYYGKAYTPWNDIASAYDLSLNYSGGSYADPMPFSIGTRSNNQFKYIGSFDNLSVELGAVLGNKGGSWKDDLSNTGSGMTTSVTGGATYAFGDSGFTGYLAGYYAKLKLNEATGFTNGIANAITENNKLNIAGGALGLNYQGDAFGFTLQPMAGKGITSGNGLYDGNQAGFTSSTFTADTLNPNDFVPVAKANFISLLSNVSYQVDKTVFVVQYEYGRYSDIDTNKLGSNYRGDKDQTFNNTILANVNYLWNKQFSTGLEYQYDLLKKDSPYHIGSGAWAQAVYNF</sequence>
<evidence type="ECO:0000313" key="3">
    <source>
        <dbReference type="EMBL" id="ASK79767.1"/>
    </source>
</evidence>
<evidence type="ECO:0008006" key="5">
    <source>
        <dbReference type="Google" id="ProtNLM"/>
    </source>
</evidence>
<keyword evidence="4" id="KW-1185">Reference proteome</keyword>
<gene>
    <name evidence="3" type="ORF">CF386_12045</name>
</gene>
<dbReference type="PANTHER" id="PTHR34501">
    <property type="entry name" value="PROTEIN YDDL-RELATED"/>
    <property type="match status" value="1"/>
</dbReference>
<dbReference type="EMBL" id="CP022356">
    <property type="protein sequence ID" value="ASK79767.1"/>
    <property type="molecule type" value="Genomic_DNA"/>
</dbReference>
<keyword evidence="1 2" id="KW-0732">Signal</keyword>
<dbReference type="SUPFAM" id="SSF56935">
    <property type="entry name" value="Porins"/>
    <property type="match status" value="1"/>
</dbReference>
<dbReference type="OrthoDB" id="784582at2"/>
<reference evidence="3 4" key="1">
    <citation type="journal article" date="2016" name="Int. J. Syst. Evol. Microbiol.">
        <title>Paraphotobacterium marinum gen. nov., sp. nov., a member of the family Vibrionaceae, isolated from surface seawater.</title>
        <authorList>
            <person name="Huang Z."/>
            <person name="Dong C."/>
            <person name="Shao Z."/>
        </authorList>
    </citation>
    <scope>NUCLEOTIDE SEQUENCE [LARGE SCALE GENOMIC DNA]</scope>
    <source>
        <strain evidence="3 4">NSCS20N07D</strain>
    </source>
</reference>
<dbReference type="Proteomes" id="UP000242175">
    <property type="component" value="Chromosome small"/>
</dbReference>
<feature type="chain" id="PRO_5012397625" description="Porin" evidence="2">
    <location>
        <begin position="21"/>
        <end position="409"/>
    </location>
</feature>
<dbReference type="AlphaFoldDB" id="A0A220VHC4"/>
<organism evidence="3 4">
    <name type="scientific">Paraphotobacterium marinum</name>
    <dbReference type="NCBI Taxonomy" id="1755811"/>
    <lineage>
        <taxon>Bacteria</taxon>
        <taxon>Pseudomonadati</taxon>
        <taxon>Pseudomonadota</taxon>
        <taxon>Gammaproteobacteria</taxon>
        <taxon>Vibrionales</taxon>
        <taxon>Vibrionaceae</taxon>
        <taxon>Paraphotobacterium</taxon>
    </lineage>
</organism>